<dbReference type="Pfam" id="PF13905">
    <property type="entry name" value="Thioredoxin_8"/>
    <property type="match status" value="1"/>
</dbReference>
<dbReference type="Gene3D" id="2.120.10.30">
    <property type="entry name" value="TolB, C-terminal domain"/>
    <property type="match status" value="2"/>
</dbReference>
<dbReference type="OrthoDB" id="9811352at2"/>
<name>A0A420WNC3_9PROT</name>
<dbReference type="PANTHER" id="PTHR46388">
    <property type="entry name" value="NHL REPEAT-CONTAINING PROTEIN 2"/>
    <property type="match status" value="1"/>
</dbReference>
<comment type="caution">
    <text evidence="4">The sequence shown here is derived from an EMBL/GenBank/DDBJ whole genome shotgun (WGS) entry which is preliminary data.</text>
</comment>
<dbReference type="PANTHER" id="PTHR46388:SF2">
    <property type="entry name" value="NHL REPEAT-CONTAINING PROTEIN 2"/>
    <property type="match status" value="1"/>
</dbReference>
<evidence type="ECO:0000256" key="2">
    <source>
        <dbReference type="ARBA" id="ARBA00022737"/>
    </source>
</evidence>
<accession>A0A420WNC3</accession>
<dbReference type="GO" id="GO:0016853">
    <property type="term" value="F:isomerase activity"/>
    <property type="evidence" value="ECO:0007669"/>
    <property type="project" value="UniProtKB-KW"/>
</dbReference>
<dbReference type="Pfam" id="PF01436">
    <property type="entry name" value="NHL"/>
    <property type="match status" value="2"/>
</dbReference>
<reference evidence="4 5" key="1">
    <citation type="submission" date="2018-10" db="EMBL/GenBank/DDBJ databases">
        <title>Comparative analysis of microorganisms from saline springs in Andes Mountain Range, Colombia.</title>
        <authorList>
            <person name="Rubin E."/>
        </authorList>
    </citation>
    <scope>NUCLEOTIDE SEQUENCE [LARGE SCALE GENOMIC DNA]</scope>
    <source>
        <strain evidence="4 5">USBA 36</strain>
    </source>
</reference>
<organism evidence="4 5">
    <name type="scientific">Oceanibaculum indicum</name>
    <dbReference type="NCBI Taxonomy" id="526216"/>
    <lineage>
        <taxon>Bacteria</taxon>
        <taxon>Pseudomonadati</taxon>
        <taxon>Pseudomonadota</taxon>
        <taxon>Alphaproteobacteria</taxon>
        <taxon>Rhodospirillales</taxon>
        <taxon>Oceanibaculaceae</taxon>
        <taxon>Oceanibaculum</taxon>
    </lineage>
</organism>
<dbReference type="InterPro" id="IPR012336">
    <property type="entry name" value="Thioredoxin-like_fold"/>
</dbReference>
<dbReference type="InterPro" id="IPR036249">
    <property type="entry name" value="Thioredoxin-like_sf"/>
</dbReference>
<evidence type="ECO:0000313" key="4">
    <source>
        <dbReference type="EMBL" id="RKQ72534.1"/>
    </source>
</evidence>
<evidence type="ECO:0000256" key="1">
    <source>
        <dbReference type="ARBA" id="ARBA00003565"/>
    </source>
</evidence>
<dbReference type="Gene3D" id="3.40.30.10">
    <property type="entry name" value="Glutaredoxin"/>
    <property type="match status" value="1"/>
</dbReference>
<dbReference type="SUPFAM" id="SSF52833">
    <property type="entry name" value="Thioredoxin-like"/>
    <property type="match status" value="1"/>
</dbReference>
<protein>
    <submittedName>
        <fullName evidence="4">Thiol-disulfide isomerase/thioredoxin</fullName>
    </submittedName>
</protein>
<keyword evidence="2" id="KW-0677">Repeat</keyword>
<gene>
    <name evidence="4" type="ORF">BCL74_0302</name>
</gene>
<comment type="function">
    <text evidence="1">May be required for disulfide bond formation in some proteins.</text>
</comment>
<dbReference type="PROSITE" id="PS51352">
    <property type="entry name" value="THIOREDOXIN_2"/>
    <property type="match status" value="1"/>
</dbReference>
<keyword evidence="4" id="KW-0413">Isomerase</keyword>
<dbReference type="RefSeq" id="WP_121217001.1">
    <property type="nucleotide sequence ID" value="NZ_RBIG01000001.1"/>
</dbReference>
<dbReference type="InterPro" id="IPR001258">
    <property type="entry name" value="NHL_repeat"/>
</dbReference>
<dbReference type="Proteomes" id="UP000277424">
    <property type="component" value="Unassembled WGS sequence"/>
</dbReference>
<dbReference type="InterPro" id="IPR011042">
    <property type="entry name" value="6-blade_b-propeller_TolB-like"/>
</dbReference>
<sequence>MLAAAVRAPDIDRPGLAWFNVPKKLSLADLRGKLLILDFWTFCCINCLHILPTLKRLEQAFPEDVAVIGVHSPKFAAEREPGNVRHAIARHGIVHPVVHDPDFLLWQEYAVRAWPTLIFVSPDGYVIGQHSGEPDAERLQEVVEKTLKDYRRKGVMRPRPLDVEPERMPSARFRFPGKIKPLPEAPDSPGKLWMLADSGHHQIVILDDEGRELMRFGSGEAGFANGPADRARFRDPQGLAADTGAIYVADTGNHAIRRIDRQTGQVTTLAGNGRRGYVLQSAVPFADAELASPWDLALSGGTLYFANAGTHQLGYIDFARAEVVRLAGSGGENITDGPAAEATLAQPSGLALSPDGGTLYFADSETSSVRAVRSTPEGPVVETLVGQGLFEFGHVNGDYDSARLQHCLGLDWWEEAGPEGGLLVADSYNNALRVVDFADRTVRDLDDGFLCEDSLCLPLAEPAGITADGSGRLLVSDTNNHRVLEYLSAPRRYRTWSG</sequence>
<evidence type="ECO:0000313" key="5">
    <source>
        <dbReference type="Proteomes" id="UP000277424"/>
    </source>
</evidence>
<dbReference type="AlphaFoldDB" id="A0A420WNC3"/>
<dbReference type="InterPro" id="IPR013766">
    <property type="entry name" value="Thioredoxin_domain"/>
</dbReference>
<dbReference type="SUPFAM" id="SSF101898">
    <property type="entry name" value="NHL repeat"/>
    <property type="match status" value="1"/>
</dbReference>
<feature type="domain" description="Thioredoxin" evidence="3">
    <location>
        <begin position="2"/>
        <end position="148"/>
    </location>
</feature>
<evidence type="ECO:0000259" key="3">
    <source>
        <dbReference type="PROSITE" id="PS51352"/>
    </source>
</evidence>
<proteinExistence type="predicted"/>
<dbReference type="EMBL" id="RBIG01000001">
    <property type="protein sequence ID" value="RKQ72534.1"/>
    <property type="molecule type" value="Genomic_DNA"/>
</dbReference>